<evidence type="ECO:0000313" key="2">
    <source>
        <dbReference type="EMBL" id="ROP39554.1"/>
    </source>
</evidence>
<evidence type="ECO:0000256" key="1">
    <source>
        <dbReference type="SAM" id="Phobius"/>
    </source>
</evidence>
<organism evidence="2 3">
    <name type="scientific">Saccharothrix texasensis</name>
    <dbReference type="NCBI Taxonomy" id="103734"/>
    <lineage>
        <taxon>Bacteria</taxon>
        <taxon>Bacillati</taxon>
        <taxon>Actinomycetota</taxon>
        <taxon>Actinomycetes</taxon>
        <taxon>Pseudonocardiales</taxon>
        <taxon>Pseudonocardiaceae</taxon>
        <taxon>Saccharothrix</taxon>
    </lineage>
</organism>
<dbReference type="Proteomes" id="UP000268727">
    <property type="component" value="Unassembled WGS sequence"/>
</dbReference>
<keyword evidence="1" id="KW-0812">Transmembrane</keyword>
<comment type="caution">
    <text evidence="2">The sequence shown here is derived from an EMBL/GenBank/DDBJ whole genome shotgun (WGS) entry which is preliminary data.</text>
</comment>
<name>A0A3N1HAJ6_9PSEU</name>
<dbReference type="RefSeq" id="WP_123745017.1">
    <property type="nucleotide sequence ID" value="NZ_RJKM01000001.1"/>
</dbReference>
<sequence length="264" mass="27525">MSEADLREGLRAAVGDEPPLDFDADELIRRAQHVRRRRRALVAVAVATLALTGTVLALPGVLDQRRAVDAAGGPVLTTTGAATTRTPVPAQASTSPPALIRPPATAGTAKSHVPLYLSKKFVEVAPYAKVVSADTTGSPPEQLYAWLSFVDGVGASRVLVRLVPSSSGVTRGEYCAEAGCEEPVLRADGSYVTSTWRTTAVPDPQGADPQGVMHTVSHFRVDGSVVEATGFGYEPPAGGEAREQVALGYEQLVSLATDPDLAAS</sequence>
<feature type="transmembrane region" description="Helical" evidence="1">
    <location>
        <begin position="40"/>
        <end position="62"/>
    </location>
</feature>
<keyword evidence="1" id="KW-1133">Transmembrane helix</keyword>
<protein>
    <submittedName>
        <fullName evidence="2">Uncharacterized protein</fullName>
    </submittedName>
</protein>
<keyword evidence="1" id="KW-0472">Membrane</keyword>
<proteinExistence type="predicted"/>
<reference evidence="2 3" key="1">
    <citation type="submission" date="2018-11" db="EMBL/GenBank/DDBJ databases">
        <title>Sequencing the genomes of 1000 actinobacteria strains.</title>
        <authorList>
            <person name="Klenk H.-P."/>
        </authorList>
    </citation>
    <scope>NUCLEOTIDE SEQUENCE [LARGE SCALE GENOMIC DNA]</scope>
    <source>
        <strain evidence="2 3">DSM 44231</strain>
    </source>
</reference>
<keyword evidence="3" id="KW-1185">Reference proteome</keyword>
<gene>
    <name evidence="2" type="ORF">EDD40_4943</name>
</gene>
<dbReference type="EMBL" id="RJKM01000001">
    <property type="protein sequence ID" value="ROP39554.1"/>
    <property type="molecule type" value="Genomic_DNA"/>
</dbReference>
<dbReference type="AlphaFoldDB" id="A0A3N1HAJ6"/>
<accession>A0A3N1HAJ6</accession>
<evidence type="ECO:0000313" key="3">
    <source>
        <dbReference type="Proteomes" id="UP000268727"/>
    </source>
</evidence>
<dbReference type="OrthoDB" id="3681611at2"/>